<dbReference type="SUPFAM" id="SSF48295">
    <property type="entry name" value="TrpR-like"/>
    <property type="match status" value="1"/>
</dbReference>
<dbReference type="Pfam" id="PF08299">
    <property type="entry name" value="Bac_DnaA_C"/>
    <property type="match status" value="1"/>
</dbReference>
<accession>A0ABV7X3L8</accession>
<dbReference type="InterPro" id="IPR013159">
    <property type="entry name" value="DnaA_C"/>
</dbReference>
<sequence>MHIDPAAFRTAVPLLAAAPPPPVQRVVVLVARELNVPATLLLHQSRCRAPAARARQLAMYLAHVVFGQSLTAVGAAFGRDRTTVSHACRLIEDMRDDRHFDDAVCRLEALLTEAEPDHE</sequence>
<protein>
    <submittedName>
        <fullName evidence="2">Helix-turn-helix domain-containing protein</fullName>
    </submittedName>
</protein>
<evidence type="ECO:0000259" key="1">
    <source>
        <dbReference type="SMART" id="SM00760"/>
    </source>
</evidence>
<keyword evidence="3" id="KW-1185">Reference proteome</keyword>
<dbReference type="CDD" id="cd06571">
    <property type="entry name" value="Bac_DnaA_C"/>
    <property type="match status" value="1"/>
</dbReference>
<evidence type="ECO:0000313" key="2">
    <source>
        <dbReference type="EMBL" id="MFC3706161.1"/>
    </source>
</evidence>
<dbReference type="Gene3D" id="1.10.1750.10">
    <property type="match status" value="1"/>
</dbReference>
<name>A0ABV7X3L8_9HYPH</name>
<dbReference type="SMART" id="SM00760">
    <property type="entry name" value="Bac_DnaA_C"/>
    <property type="match status" value="1"/>
</dbReference>
<reference evidence="3" key="1">
    <citation type="journal article" date="2019" name="Int. J. Syst. Evol. Microbiol.">
        <title>The Global Catalogue of Microorganisms (GCM) 10K type strain sequencing project: providing services to taxonomists for standard genome sequencing and annotation.</title>
        <authorList>
            <consortium name="The Broad Institute Genomics Platform"/>
            <consortium name="The Broad Institute Genome Sequencing Center for Infectious Disease"/>
            <person name="Wu L."/>
            <person name="Ma J."/>
        </authorList>
    </citation>
    <scope>NUCLEOTIDE SEQUENCE [LARGE SCALE GENOMIC DNA]</scope>
    <source>
        <strain evidence="3">KCTC 42281</strain>
    </source>
</reference>
<comment type="caution">
    <text evidence="2">The sequence shown here is derived from an EMBL/GenBank/DDBJ whole genome shotgun (WGS) entry which is preliminary data.</text>
</comment>
<dbReference type="EMBL" id="JBHRYD010000015">
    <property type="protein sequence ID" value="MFC3706161.1"/>
    <property type="molecule type" value="Genomic_DNA"/>
</dbReference>
<dbReference type="Proteomes" id="UP001595613">
    <property type="component" value="Unassembled WGS sequence"/>
</dbReference>
<feature type="domain" description="Chromosomal replication initiator DnaA C-terminal" evidence="1">
    <location>
        <begin position="22"/>
        <end position="91"/>
    </location>
</feature>
<gene>
    <name evidence="2" type="ORF">ACFOOL_15520</name>
</gene>
<organism evidence="2 3">
    <name type="scientific">Devosia honganensis</name>
    <dbReference type="NCBI Taxonomy" id="1610527"/>
    <lineage>
        <taxon>Bacteria</taxon>
        <taxon>Pseudomonadati</taxon>
        <taxon>Pseudomonadota</taxon>
        <taxon>Alphaproteobacteria</taxon>
        <taxon>Hyphomicrobiales</taxon>
        <taxon>Devosiaceae</taxon>
        <taxon>Devosia</taxon>
    </lineage>
</organism>
<proteinExistence type="predicted"/>
<evidence type="ECO:0000313" key="3">
    <source>
        <dbReference type="Proteomes" id="UP001595613"/>
    </source>
</evidence>
<dbReference type="InterPro" id="IPR010921">
    <property type="entry name" value="Trp_repressor/repl_initiator"/>
</dbReference>
<dbReference type="RefSeq" id="WP_380098233.1">
    <property type="nucleotide sequence ID" value="NZ_JBHRYD010000015.1"/>
</dbReference>